<protein>
    <submittedName>
        <fullName evidence="1">AlNc14C140G7219 protein</fullName>
    </submittedName>
</protein>
<evidence type="ECO:0000313" key="1">
    <source>
        <dbReference type="EMBL" id="CCA21992.1"/>
    </source>
</evidence>
<reference evidence="1" key="2">
    <citation type="submission" date="2011-02" db="EMBL/GenBank/DDBJ databases">
        <authorList>
            <person name="MacLean D."/>
        </authorList>
    </citation>
    <scope>NUCLEOTIDE SEQUENCE</scope>
</reference>
<dbReference type="HOGENOM" id="CLU_951286_0_0_1"/>
<gene>
    <name evidence="1" type="primary">AlNc14C140G7219</name>
    <name evidence="1" type="ORF">ALNC14_081350</name>
</gene>
<dbReference type="EMBL" id="FR824185">
    <property type="protein sequence ID" value="CCA21992.1"/>
    <property type="molecule type" value="Genomic_DNA"/>
</dbReference>
<proteinExistence type="predicted"/>
<sequence>MILTNSDVEHHCHRCRTNQTLRPKICVKYLNGHAMEMEIHPPPPASQHTDELTASCFMSYHQSSGRIKCSHCIKKALDTNVNVYKVTKNSFLIDTTEDKKKLKTVSVNKIPVCHKVKTCKRIQMVPVSFYSEHRAFVSSANSQSQISSEKAKRIHTFTDRSIPVGVWPPKTQQTASHKEILTMESSRFAQSELASNIRVWAKYNSIAFLEFASEKFEQERCLRCLIQHTEVFFVYISGYVWMRQAPTQILKFCVGEHCAILTQNEVRSQIERPDGLRQCTASDFRLIADESKP</sequence>
<reference evidence="1" key="1">
    <citation type="journal article" date="2011" name="PLoS Biol.">
        <title>Gene gain and loss during evolution of obligate parasitism in the white rust pathogen of Arabidopsis thaliana.</title>
        <authorList>
            <person name="Kemen E."/>
            <person name="Gardiner A."/>
            <person name="Schultz-Larsen T."/>
            <person name="Kemen A.C."/>
            <person name="Balmuth A.L."/>
            <person name="Robert-Seilaniantz A."/>
            <person name="Bailey K."/>
            <person name="Holub E."/>
            <person name="Studholme D.J."/>
            <person name="Maclean D."/>
            <person name="Jones J.D."/>
        </authorList>
    </citation>
    <scope>NUCLEOTIDE SEQUENCE</scope>
</reference>
<accession>F0WL32</accession>
<name>F0WL32_9STRA</name>
<dbReference type="AlphaFoldDB" id="F0WL32"/>
<organism evidence="1">
    <name type="scientific">Albugo laibachii Nc14</name>
    <dbReference type="NCBI Taxonomy" id="890382"/>
    <lineage>
        <taxon>Eukaryota</taxon>
        <taxon>Sar</taxon>
        <taxon>Stramenopiles</taxon>
        <taxon>Oomycota</taxon>
        <taxon>Peronosporomycetes</taxon>
        <taxon>Albuginales</taxon>
        <taxon>Albuginaceae</taxon>
        <taxon>Albugo</taxon>
    </lineage>
</organism>